<dbReference type="GO" id="GO:0031981">
    <property type="term" value="C:nuclear lumen"/>
    <property type="evidence" value="ECO:0007669"/>
    <property type="project" value="UniProtKB-ARBA"/>
</dbReference>
<evidence type="ECO:0000259" key="3">
    <source>
        <dbReference type="Pfam" id="PF16276"/>
    </source>
</evidence>
<dbReference type="Proteomes" id="UP000700334">
    <property type="component" value="Unassembled WGS sequence"/>
</dbReference>
<feature type="domain" description="Nucleophosmin C-terminal" evidence="3">
    <location>
        <begin position="71"/>
        <end position="113"/>
    </location>
</feature>
<gene>
    <name evidence="4" type="ORF">J0S82_000851</name>
</gene>
<dbReference type="OrthoDB" id="6075101at2759"/>
<comment type="subcellular location">
    <subcellularLocation>
        <location evidence="1">Nucleus</location>
    </subcellularLocation>
</comment>
<dbReference type="InterPro" id="IPR032569">
    <property type="entry name" value="NPM1_C"/>
</dbReference>
<evidence type="ECO:0000313" key="5">
    <source>
        <dbReference type="Proteomes" id="UP000700334"/>
    </source>
</evidence>
<dbReference type="AlphaFoldDB" id="A0A8J6AK98"/>
<sequence length="115" mass="13673">CELKADKDYHFKVDSDESEHSYFRTVSLGTVQRVSYALLERKQQMMKAVLLKSHSRLIKPKVPLGGFEINKNVSKYRRDVSLPKMEAKFTNYMKNCIWMTDKEASQDLWQWRRPL</sequence>
<dbReference type="GO" id="GO:0003676">
    <property type="term" value="F:nucleic acid binding"/>
    <property type="evidence" value="ECO:0007669"/>
    <property type="project" value="InterPro"/>
</dbReference>
<keyword evidence="5" id="KW-1185">Reference proteome</keyword>
<feature type="non-terminal residue" evidence="4">
    <location>
        <position position="115"/>
    </location>
</feature>
<organism evidence="4 5">
    <name type="scientific">Galemys pyrenaicus</name>
    <name type="common">Iberian desman</name>
    <name type="synonym">Pyrenean desman</name>
    <dbReference type="NCBI Taxonomy" id="202257"/>
    <lineage>
        <taxon>Eukaryota</taxon>
        <taxon>Metazoa</taxon>
        <taxon>Chordata</taxon>
        <taxon>Craniata</taxon>
        <taxon>Vertebrata</taxon>
        <taxon>Euteleostomi</taxon>
        <taxon>Mammalia</taxon>
        <taxon>Eutheria</taxon>
        <taxon>Laurasiatheria</taxon>
        <taxon>Eulipotyphla</taxon>
        <taxon>Talpidae</taxon>
        <taxon>Galemys</taxon>
    </lineage>
</organism>
<evidence type="ECO:0000256" key="1">
    <source>
        <dbReference type="ARBA" id="ARBA00004123"/>
    </source>
</evidence>
<dbReference type="EMBL" id="JAGFMF010011592">
    <property type="protein sequence ID" value="KAG8519840.1"/>
    <property type="molecule type" value="Genomic_DNA"/>
</dbReference>
<dbReference type="Gene3D" id="1.10.10.2100">
    <property type="match status" value="1"/>
</dbReference>
<evidence type="ECO:0000313" key="4">
    <source>
        <dbReference type="EMBL" id="KAG8519840.1"/>
    </source>
</evidence>
<protein>
    <submittedName>
        <fullName evidence="4">Nucleophosmin</fullName>
    </submittedName>
</protein>
<proteinExistence type="predicted"/>
<evidence type="ECO:0000256" key="2">
    <source>
        <dbReference type="ARBA" id="ARBA00023242"/>
    </source>
</evidence>
<keyword evidence="2" id="KW-0539">Nucleus</keyword>
<name>A0A8J6AK98_GALPY</name>
<dbReference type="FunFam" id="1.10.10.2100:FF:000002">
    <property type="entry name" value="cell growth-regulating nucleolar protein-like"/>
    <property type="match status" value="1"/>
</dbReference>
<dbReference type="Pfam" id="PF16276">
    <property type="entry name" value="NPM1-C"/>
    <property type="match status" value="1"/>
</dbReference>
<comment type="caution">
    <text evidence="4">The sequence shown here is derived from an EMBL/GenBank/DDBJ whole genome shotgun (WGS) entry which is preliminary data.</text>
</comment>
<reference evidence="4" key="1">
    <citation type="journal article" date="2021" name="Evol. Appl.">
        <title>The genome of the Pyrenean desman and the effects of bottlenecks and inbreeding on the genomic landscape of an endangered species.</title>
        <authorList>
            <person name="Escoda L."/>
            <person name="Castresana J."/>
        </authorList>
    </citation>
    <scope>NUCLEOTIDE SEQUENCE</scope>
    <source>
        <strain evidence="4">IBE-C5619</strain>
    </source>
</reference>
<accession>A0A8J6AK98</accession>